<gene>
    <name evidence="3" type="ORF">CONPUDRAFT_74451</name>
</gene>
<feature type="compositionally biased region" description="Polar residues" evidence="1">
    <location>
        <begin position="274"/>
        <end position="288"/>
    </location>
</feature>
<dbReference type="RefSeq" id="XP_007770516.1">
    <property type="nucleotide sequence ID" value="XM_007772326.1"/>
</dbReference>
<feature type="transmembrane region" description="Helical" evidence="2">
    <location>
        <begin position="92"/>
        <end position="113"/>
    </location>
</feature>
<accession>A0A5M3MIE0</accession>
<comment type="caution">
    <text evidence="3">The sequence shown here is derived from an EMBL/GenBank/DDBJ whole genome shotgun (WGS) entry which is preliminary data.</text>
</comment>
<evidence type="ECO:0000256" key="1">
    <source>
        <dbReference type="SAM" id="MobiDB-lite"/>
    </source>
</evidence>
<evidence type="ECO:0000313" key="3">
    <source>
        <dbReference type="EMBL" id="EIW78863.1"/>
    </source>
</evidence>
<evidence type="ECO:0000313" key="4">
    <source>
        <dbReference type="Proteomes" id="UP000053558"/>
    </source>
</evidence>
<keyword evidence="2" id="KW-1133">Transmembrane helix</keyword>
<feature type="transmembrane region" description="Helical" evidence="2">
    <location>
        <begin position="120"/>
        <end position="146"/>
    </location>
</feature>
<protein>
    <submittedName>
        <fullName evidence="3">Uncharacterized protein</fullName>
    </submittedName>
</protein>
<feature type="compositionally biased region" description="Low complexity" evidence="1">
    <location>
        <begin position="262"/>
        <end position="272"/>
    </location>
</feature>
<name>A0A5M3MIE0_CONPW</name>
<proteinExistence type="predicted"/>
<organism evidence="3 4">
    <name type="scientific">Coniophora puteana (strain RWD-64-598)</name>
    <name type="common">Brown rot fungus</name>
    <dbReference type="NCBI Taxonomy" id="741705"/>
    <lineage>
        <taxon>Eukaryota</taxon>
        <taxon>Fungi</taxon>
        <taxon>Dikarya</taxon>
        <taxon>Basidiomycota</taxon>
        <taxon>Agaricomycotina</taxon>
        <taxon>Agaricomycetes</taxon>
        <taxon>Agaricomycetidae</taxon>
        <taxon>Boletales</taxon>
        <taxon>Coniophorineae</taxon>
        <taxon>Coniophoraceae</taxon>
        <taxon>Coniophora</taxon>
    </lineage>
</organism>
<evidence type="ECO:0000256" key="2">
    <source>
        <dbReference type="SAM" id="Phobius"/>
    </source>
</evidence>
<sequence>MYDPGLAAWAREYVTQEYIGFLAFTDEASGVDMGETYIVWHTNLLSYQPFAVSRFHQHNPGVHDDYQWRASIGPPERASIAACFALWSSREVFSLILTAVLQGMMTLRAYALLGRSKPFLYVMSALFVVVQGTSITSNLFMFGAVFKSTSRTNISGFNVCDTGAPSSLSWITPTSNTLWMTYETILCGAVLRYAFKEIPPAAWKNPFRVTFSLLVAVLNATSITSNIPLFNDGSDFLVSWQVAMIGPWVMINLRKSYEKLSSSDSEVSSPWELTSVSPSRLLTESSTA</sequence>
<keyword evidence="2" id="KW-0812">Transmembrane</keyword>
<dbReference type="EMBL" id="JH711581">
    <property type="protein sequence ID" value="EIW78863.1"/>
    <property type="molecule type" value="Genomic_DNA"/>
</dbReference>
<dbReference type="AlphaFoldDB" id="A0A5M3MIE0"/>
<keyword evidence="4" id="KW-1185">Reference proteome</keyword>
<dbReference type="Proteomes" id="UP000053558">
    <property type="component" value="Unassembled WGS sequence"/>
</dbReference>
<dbReference type="GeneID" id="19209249"/>
<feature type="region of interest" description="Disordered" evidence="1">
    <location>
        <begin position="262"/>
        <end position="288"/>
    </location>
</feature>
<keyword evidence="2" id="KW-0472">Membrane</keyword>
<dbReference type="KEGG" id="cput:CONPUDRAFT_74451"/>
<reference evidence="4" key="1">
    <citation type="journal article" date="2012" name="Science">
        <title>The Paleozoic origin of enzymatic lignin decomposition reconstructed from 31 fungal genomes.</title>
        <authorList>
            <person name="Floudas D."/>
            <person name="Binder M."/>
            <person name="Riley R."/>
            <person name="Barry K."/>
            <person name="Blanchette R.A."/>
            <person name="Henrissat B."/>
            <person name="Martinez A.T."/>
            <person name="Otillar R."/>
            <person name="Spatafora J.W."/>
            <person name="Yadav J.S."/>
            <person name="Aerts A."/>
            <person name="Benoit I."/>
            <person name="Boyd A."/>
            <person name="Carlson A."/>
            <person name="Copeland A."/>
            <person name="Coutinho P.M."/>
            <person name="de Vries R.P."/>
            <person name="Ferreira P."/>
            <person name="Findley K."/>
            <person name="Foster B."/>
            <person name="Gaskell J."/>
            <person name="Glotzer D."/>
            <person name="Gorecki P."/>
            <person name="Heitman J."/>
            <person name="Hesse C."/>
            <person name="Hori C."/>
            <person name="Igarashi K."/>
            <person name="Jurgens J.A."/>
            <person name="Kallen N."/>
            <person name="Kersten P."/>
            <person name="Kohler A."/>
            <person name="Kuees U."/>
            <person name="Kumar T.K.A."/>
            <person name="Kuo A."/>
            <person name="LaButti K."/>
            <person name="Larrondo L.F."/>
            <person name="Lindquist E."/>
            <person name="Ling A."/>
            <person name="Lombard V."/>
            <person name="Lucas S."/>
            <person name="Lundell T."/>
            <person name="Martin R."/>
            <person name="McLaughlin D.J."/>
            <person name="Morgenstern I."/>
            <person name="Morin E."/>
            <person name="Murat C."/>
            <person name="Nagy L.G."/>
            <person name="Nolan M."/>
            <person name="Ohm R.A."/>
            <person name="Patyshakuliyeva A."/>
            <person name="Rokas A."/>
            <person name="Ruiz-Duenas F.J."/>
            <person name="Sabat G."/>
            <person name="Salamov A."/>
            <person name="Samejima M."/>
            <person name="Schmutz J."/>
            <person name="Slot J.C."/>
            <person name="St John F."/>
            <person name="Stenlid J."/>
            <person name="Sun H."/>
            <person name="Sun S."/>
            <person name="Syed K."/>
            <person name="Tsang A."/>
            <person name="Wiebenga A."/>
            <person name="Young D."/>
            <person name="Pisabarro A."/>
            <person name="Eastwood D.C."/>
            <person name="Martin F."/>
            <person name="Cullen D."/>
            <person name="Grigoriev I.V."/>
            <person name="Hibbett D.S."/>
        </authorList>
    </citation>
    <scope>NUCLEOTIDE SEQUENCE [LARGE SCALE GENOMIC DNA]</scope>
    <source>
        <strain evidence="4">RWD-64-598 SS2</strain>
    </source>
</reference>